<feature type="compositionally biased region" description="Acidic residues" evidence="1">
    <location>
        <begin position="94"/>
        <end position="107"/>
    </location>
</feature>
<accession>A0A8T0BRD8</accession>
<proteinExistence type="predicted"/>
<name>A0A8T0BRD8_SILME</name>
<reference evidence="2" key="1">
    <citation type="submission" date="2020-08" db="EMBL/GenBank/DDBJ databases">
        <title>Chromosome-level assembly of Southern catfish (Silurus meridionalis) provides insights into visual adaptation to the nocturnal and benthic lifestyles.</title>
        <authorList>
            <person name="Zhang Y."/>
            <person name="Wang D."/>
            <person name="Peng Z."/>
        </authorList>
    </citation>
    <scope>NUCLEOTIDE SEQUENCE</scope>
    <source>
        <strain evidence="2">SWU-2019-XX</strain>
        <tissue evidence="2">Muscle</tissue>
    </source>
</reference>
<comment type="caution">
    <text evidence="2">The sequence shown here is derived from an EMBL/GenBank/DDBJ whole genome shotgun (WGS) entry which is preliminary data.</text>
</comment>
<dbReference type="EMBL" id="JABFDY010000003">
    <property type="protein sequence ID" value="KAF7709435.1"/>
    <property type="molecule type" value="Genomic_DNA"/>
</dbReference>
<dbReference type="AlphaFoldDB" id="A0A8T0BRD8"/>
<protein>
    <submittedName>
        <fullName evidence="2">Uncharacterized protein</fullName>
    </submittedName>
</protein>
<sequence length="165" mass="18758">MTESHEIRKKVFTFQRKQRMVSLPDQHHDKAVISEHKIDNFNLCPKILIKEMINSDQLVVAEVLPSDLPECQPEEQDKGGDGSLTEYSEKEVIACDDDVDDGEEESELDKKEDFSDAEFSAIPSENNESLYSSDSDWSDEEYAENPTESKDSWNSLNNSVPDNPV</sequence>
<dbReference type="Proteomes" id="UP000606274">
    <property type="component" value="Unassembled WGS sequence"/>
</dbReference>
<keyword evidence="3" id="KW-1185">Reference proteome</keyword>
<evidence type="ECO:0000313" key="3">
    <source>
        <dbReference type="Proteomes" id="UP000606274"/>
    </source>
</evidence>
<evidence type="ECO:0000256" key="1">
    <source>
        <dbReference type="SAM" id="MobiDB-lite"/>
    </source>
</evidence>
<feature type="compositionally biased region" description="Polar residues" evidence="1">
    <location>
        <begin position="152"/>
        <end position="165"/>
    </location>
</feature>
<gene>
    <name evidence="2" type="ORF">HF521_016285</name>
</gene>
<organism evidence="2 3">
    <name type="scientific">Silurus meridionalis</name>
    <name type="common">Southern catfish</name>
    <name type="synonym">Silurus soldatovi meridionalis</name>
    <dbReference type="NCBI Taxonomy" id="175797"/>
    <lineage>
        <taxon>Eukaryota</taxon>
        <taxon>Metazoa</taxon>
        <taxon>Chordata</taxon>
        <taxon>Craniata</taxon>
        <taxon>Vertebrata</taxon>
        <taxon>Euteleostomi</taxon>
        <taxon>Actinopterygii</taxon>
        <taxon>Neopterygii</taxon>
        <taxon>Teleostei</taxon>
        <taxon>Ostariophysi</taxon>
        <taxon>Siluriformes</taxon>
        <taxon>Siluridae</taxon>
        <taxon>Silurus</taxon>
    </lineage>
</organism>
<evidence type="ECO:0000313" key="2">
    <source>
        <dbReference type="EMBL" id="KAF7709435.1"/>
    </source>
</evidence>
<feature type="region of interest" description="Disordered" evidence="1">
    <location>
        <begin position="67"/>
        <end position="165"/>
    </location>
</feature>